<dbReference type="PANTHER" id="PTHR43767:SF1">
    <property type="entry name" value="NONRIBOSOMAL PEPTIDE SYNTHASE PES1 (EUROFUNG)-RELATED"/>
    <property type="match status" value="1"/>
</dbReference>
<dbReference type="EMBL" id="JBEPCU010002091">
    <property type="protein sequence ID" value="MER6984923.1"/>
    <property type="molecule type" value="Genomic_DNA"/>
</dbReference>
<feature type="compositionally biased region" description="Basic and acidic residues" evidence="1">
    <location>
        <begin position="148"/>
        <end position="165"/>
    </location>
</feature>
<protein>
    <submittedName>
        <fullName evidence="3">AMP-binding protein</fullName>
    </submittedName>
</protein>
<dbReference type="InterPro" id="IPR042099">
    <property type="entry name" value="ANL_N_sf"/>
</dbReference>
<dbReference type="SUPFAM" id="SSF56801">
    <property type="entry name" value="Acetyl-CoA synthetase-like"/>
    <property type="match status" value="1"/>
</dbReference>
<dbReference type="Gene3D" id="3.40.50.12780">
    <property type="entry name" value="N-terminal domain of ligase-like"/>
    <property type="match status" value="1"/>
</dbReference>
<dbReference type="InterPro" id="IPR000873">
    <property type="entry name" value="AMP-dep_synth/lig_dom"/>
</dbReference>
<dbReference type="InterPro" id="IPR050237">
    <property type="entry name" value="ATP-dep_AMP-bd_enzyme"/>
</dbReference>
<proteinExistence type="predicted"/>
<evidence type="ECO:0000313" key="3">
    <source>
        <dbReference type="EMBL" id="MER6984923.1"/>
    </source>
</evidence>
<reference evidence="3 4" key="1">
    <citation type="submission" date="2024-06" db="EMBL/GenBank/DDBJ databases">
        <title>The Natural Products Discovery Center: Release of the First 8490 Sequenced Strains for Exploring Actinobacteria Biosynthetic Diversity.</title>
        <authorList>
            <person name="Kalkreuter E."/>
            <person name="Kautsar S.A."/>
            <person name="Yang D."/>
            <person name="Bader C.D."/>
            <person name="Teijaro C.N."/>
            <person name="Fluegel L."/>
            <person name="Davis C.M."/>
            <person name="Simpson J.R."/>
            <person name="Lauterbach L."/>
            <person name="Steele A.D."/>
            <person name="Gui C."/>
            <person name="Meng S."/>
            <person name="Li G."/>
            <person name="Viehrig K."/>
            <person name="Ye F."/>
            <person name="Su P."/>
            <person name="Kiefer A.F."/>
            <person name="Nichols A."/>
            <person name="Cepeda A.J."/>
            <person name="Yan W."/>
            <person name="Fan B."/>
            <person name="Jiang Y."/>
            <person name="Adhikari A."/>
            <person name="Zheng C.-J."/>
            <person name="Schuster L."/>
            <person name="Cowan T.M."/>
            <person name="Smanski M.J."/>
            <person name="Chevrette M.G."/>
            <person name="De Carvalho L.P.S."/>
            <person name="Shen B."/>
        </authorList>
    </citation>
    <scope>NUCLEOTIDE SEQUENCE [LARGE SCALE GENOMIC DNA]</scope>
    <source>
        <strain evidence="3 4">NPDC000634</strain>
    </source>
</reference>
<keyword evidence="4" id="KW-1185">Reference proteome</keyword>
<accession>A0ABV1WL52</accession>
<evidence type="ECO:0000256" key="1">
    <source>
        <dbReference type="SAM" id="MobiDB-lite"/>
    </source>
</evidence>
<evidence type="ECO:0000313" key="4">
    <source>
        <dbReference type="Proteomes" id="UP001458415"/>
    </source>
</evidence>
<feature type="domain" description="AMP-dependent synthetase/ligase" evidence="2">
    <location>
        <begin position="44"/>
        <end position="129"/>
    </location>
</feature>
<organism evidence="3 4">
    <name type="scientific">Streptomyces carpinensis</name>
    <dbReference type="NCBI Taxonomy" id="66369"/>
    <lineage>
        <taxon>Bacteria</taxon>
        <taxon>Bacillati</taxon>
        <taxon>Actinomycetota</taxon>
        <taxon>Actinomycetes</taxon>
        <taxon>Kitasatosporales</taxon>
        <taxon>Streptomycetaceae</taxon>
        <taxon>Streptomyces</taxon>
    </lineage>
</organism>
<dbReference type="Proteomes" id="UP001458415">
    <property type="component" value="Unassembled WGS sequence"/>
</dbReference>
<feature type="region of interest" description="Disordered" evidence="1">
    <location>
        <begin position="145"/>
        <end position="171"/>
    </location>
</feature>
<sequence length="171" mass="18542">MRDFALAPSAVSAPIGGLADSVFETAEFRPTLPVLARRASPASAVWQEVTAVELRDEVADLARGLVASGIAPGHRVAVMARTRYEWTVLAYALWTVGAEVVPIYPTSSRDQVEWILRDAGCVAVAVEDEQGVMTVGSVCVDGSGRTVKPRDDHHSPDTLMHADLHRRQRRV</sequence>
<name>A0ABV1WL52_9ACTN</name>
<dbReference type="Pfam" id="PF00501">
    <property type="entry name" value="AMP-binding"/>
    <property type="match status" value="1"/>
</dbReference>
<evidence type="ECO:0000259" key="2">
    <source>
        <dbReference type="Pfam" id="PF00501"/>
    </source>
</evidence>
<gene>
    <name evidence="3" type="ORF">ABT317_50305</name>
</gene>
<feature type="non-terminal residue" evidence="3">
    <location>
        <position position="171"/>
    </location>
</feature>
<comment type="caution">
    <text evidence="3">The sequence shown here is derived from an EMBL/GenBank/DDBJ whole genome shotgun (WGS) entry which is preliminary data.</text>
</comment>
<dbReference type="PANTHER" id="PTHR43767">
    <property type="entry name" value="LONG-CHAIN-FATTY-ACID--COA LIGASE"/>
    <property type="match status" value="1"/>
</dbReference>